<keyword evidence="12" id="KW-1185">Reference proteome</keyword>
<dbReference type="CDD" id="cd05353">
    <property type="entry name" value="hydroxyacyl-CoA-like_DH_SDR_c-like"/>
    <property type="match status" value="2"/>
</dbReference>
<evidence type="ECO:0000256" key="5">
    <source>
        <dbReference type="ARBA" id="ARBA00022857"/>
    </source>
</evidence>
<evidence type="ECO:0000256" key="2">
    <source>
        <dbReference type="ARBA" id="ARBA00005005"/>
    </source>
</evidence>
<comment type="pathway">
    <text evidence="2">Lipid metabolism; fatty acid beta-oxidation.</text>
</comment>
<evidence type="ECO:0000256" key="4">
    <source>
        <dbReference type="ARBA" id="ARBA00022832"/>
    </source>
</evidence>
<dbReference type="GO" id="GO:0004300">
    <property type="term" value="F:enoyl-CoA hydratase activity"/>
    <property type="evidence" value="ECO:0007669"/>
    <property type="project" value="UniProtKB-ARBA"/>
</dbReference>
<dbReference type="InterPro" id="IPR020904">
    <property type="entry name" value="Sc_DH/Rdtase_CS"/>
</dbReference>
<keyword evidence="7" id="KW-0443">Lipid metabolism</keyword>
<dbReference type="Pfam" id="PF22622">
    <property type="entry name" value="MFE-2_hydrat-2_N"/>
    <property type="match status" value="1"/>
</dbReference>
<evidence type="ECO:0000256" key="3">
    <source>
        <dbReference type="ARBA" id="ARBA00006484"/>
    </source>
</evidence>
<dbReference type="InterPro" id="IPR029069">
    <property type="entry name" value="HotDog_dom_sf"/>
</dbReference>
<gene>
    <name evidence="11" type="ORF">BT63DRAFT_400707</name>
</gene>
<dbReference type="InterPro" id="IPR054357">
    <property type="entry name" value="MFE-2_N"/>
</dbReference>
<evidence type="ECO:0000259" key="10">
    <source>
        <dbReference type="SMART" id="SM00822"/>
    </source>
</evidence>
<dbReference type="Gene3D" id="3.10.129.10">
    <property type="entry name" value="Hotdog Thioesterase"/>
    <property type="match status" value="1"/>
</dbReference>
<dbReference type="InterPro" id="IPR002347">
    <property type="entry name" value="SDR_fam"/>
</dbReference>
<evidence type="ECO:0000313" key="12">
    <source>
        <dbReference type="Proteomes" id="UP000799302"/>
    </source>
</evidence>
<dbReference type="Pfam" id="PF01575">
    <property type="entry name" value="MaoC_dehydratas"/>
    <property type="match status" value="1"/>
</dbReference>
<dbReference type="AlphaFoldDB" id="A0A6A6UE49"/>
<evidence type="ECO:0000256" key="6">
    <source>
        <dbReference type="ARBA" id="ARBA00023002"/>
    </source>
</evidence>
<dbReference type="PANTHER" id="PTHR45024:SF2">
    <property type="entry name" value="SCP2 DOMAIN-CONTAINING PROTEIN"/>
    <property type="match status" value="1"/>
</dbReference>
<dbReference type="SMART" id="SM00822">
    <property type="entry name" value="PKS_KR"/>
    <property type="match status" value="1"/>
</dbReference>
<evidence type="ECO:0000256" key="7">
    <source>
        <dbReference type="ARBA" id="ARBA00023098"/>
    </source>
</evidence>
<dbReference type="InterPro" id="IPR051687">
    <property type="entry name" value="Peroxisomal_Beta-Oxidation"/>
</dbReference>
<keyword evidence="9" id="KW-0456">Lyase</keyword>
<dbReference type="OrthoDB" id="3592703at2759"/>
<dbReference type="UniPathway" id="UPA00659"/>
<dbReference type="FunFam" id="3.10.129.10:FF:000013">
    <property type="entry name" value="Peroxisomal multifunctional enzyme type 2"/>
    <property type="match status" value="1"/>
</dbReference>
<dbReference type="InterPro" id="IPR057326">
    <property type="entry name" value="KR_dom"/>
</dbReference>
<dbReference type="FunFam" id="3.40.50.720:FF:000084">
    <property type="entry name" value="Short-chain dehydrogenase reductase"/>
    <property type="match status" value="2"/>
</dbReference>
<name>A0A6A6UE49_9PEZI</name>
<dbReference type="InterPro" id="IPR002539">
    <property type="entry name" value="MaoC-like_dom"/>
</dbReference>
<comment type="similarity">
    <text evidence="3">Belongs to the short-chain dehydrogenases/reductases (SDR) family.</text>
</comment>
<evidence type="ECO:0000256" key="9">
    <source>
        <dbReference type="ARBA" id="ARBA00023239"/>
    </source>
</evidence>
<dbReference type="CDD" id="cd03448">
    <property type="entry name" value="HDE_HSD"/>
    <property type="match status" value="1"/>
</dbReference>
<comment type="subcellular location">
    <subcellularLocation>
        <location evidence="1">Peroxisome</location>
    </subcellularLocation>
</comment>
<dbReference type="GO" id="GO:0006635">
    <property type="term" value="P:fatty acid beta-oxidation"/>
    <property type="evidence" value="ECO:0007669"/>
    <property type="project" value="UniProtKB-UniPathway"/>
</dbReference>
<dbReference type="Pfam" id="PF00106">
    <property type="entry name" value="adh_short"/>
    <property type="match status" value="2"/>
</dbReference>
<dbReference type="Gene3D" id="3.40.50.720">
    <property type="entry name" value="NAD(P)-binding Rossmann-like Domain"/>
    <property type="match status" value="2"/>
</dbReference>
<protein>
    <submittedName>
        <fullName evidence="11">Multifunctional beta-oxidation protein-like protein</fullName>
    </submittedName>
</protein>
<dbReference type="GO" id="GO:0016491">
    <property type="term" value="F:oxidoreductase activity"/>
    <property type="evidence" value="ECO:0007669"/>
    <property type="project" value="UniProtKB-KW"/>
</dbReference>
<dbReference type="InterPro" id="IPR036291">
    <property type="entry name" value="NAD(P)-bd_dom_sf"/>
</dbReference>
<keyword evidence="5" id="KW-0521">NADP</keyword>
<evidence type="ECO:0000256" key="8">
    <source>
        <dbReference type="ARBA" id="ARBA00023140"/>
    </source>
</evidence>
<keyword evidence="6" id="KW-0560">Oxidoreductase</keyword>
<dbReference type="EMBL" id="MU004234">
    <property type="protein sequence ID" value="KAF2670442.1"/>
    <property type="molecule type" value="Genomic_DNA"/>
</dbReference>
<keyword evidence="8" id="KW-0576">Peroxisome</keyword>
<dbReference type="PROSITE" id="PS00061">
    <property type="entry name" value="ADH_SHORT"/>
    <property type="match status" value="1"/>
</dbReference>
<sequence>MAEIRYDGQVVVVTGAGSGLGREYARFFASKGAKVVVNDLGGSVKGEGSNSSAADIVTSSINAAGGIAIANHDSVVNGERIIAAAIQAFGRIDILINNAGILRDITLKNMTDTDWDTVIDVHLTGTYRTTRAAWPFFRKQKYGRVVNTSSSSGLYGNFGQSNYAAAKLAIVGFTQTLAKEGAKYNIHANVIAPAAASRMTQTVWPPEMLDMYAPTWVVPLVGALVHTSCAENGALFEAAAGHFSKIRWQRSPGVMLRPDEKFGPDALLEKWEQVGNYKSVSTAERPRDVEERLQMAWMMEPNRPRGKMSFVERVVLVTGGGAGLGKAYAELFGKLGAKVVVNDLKGAEDVAAGIKADGGEAVAIVMSVEKGEEVVKAVLDAYGRIDIIVNNAGILRDKAFQNMTDDLWNPVLNVHLRGTYKVTKAAWPHMIKQQYGRIVNITSTSGIYGNFGQANYAAAKCGMIGFTRAIAQEGAKYNIFCNAVAPVAGTAMTATVSAPEIVDAMKPEYVAPLIAVLCSNKCPTPNGGLYEAGVAWFAATRWERARGVDFPIDDGVPKVEANQALSEICNFSNNQTDHPANGTDSSKYSMANIMRSSLAKTLPSNENRANRKYIAKIAAAMALDGPPGKYTYTDRDSILYNLSLGAKRTALPFVYENDENFQVLPTIGVIPPYKARSAYNMADILPNFNPRLLVHGEQYFEVHQYPVPTAGTLKTSTKLLEVVDKGNAALVRRSSTTVDASTGNTVFYGESVAFVRGAGGFGGAKTVADRGAATAANKPPGRAPDSVVEERTGEEQAVLYRLMGDRNPLHIDPAFSKVGGFEVPILHGLCTFGISAKHVLQTYGPYRNIKVRFASPVLPGQTIVTEMWKEGGKVIFQTKVKENGKLCISAAAAELMQGAKASL</sequence>
<dbReference type="SUPFAM" id="SSF54637">
    <property type="entry name" value="Thioesterase/thiol ester dehydrase-isomerase"/>
    <property type="match status" value="2"/>
</dbReference>
<evidence type="ECO:0000313" key="11">
    <source>
        <dbReference type="EMBL" id="KAF2670442.1"/>
    </source>
</evidence>
<accession>A0A6A6UE49</accession>
<evidence type="ECO:0000256" key="1">
    <source>
        <dbReference type="ARBA" id="ARBA00004275"/>
    </source>
</evidence>
<dbReference type="GO" id="GO:0005777">
    <property type="term" value="C:peroxisome"/>
    <property type="evidence" value="ECO:0007669"/>
    <property type="project" value="UniProtKB-SubCell"/>
</dbReference>
<dbReference type="SUPFAM" id="SSF51735">
    <property type="entry name" value="NAD(P)-binding Rossmann-fold domains"/>
    <property type="match status" value="2"/>
</dbReference>
<keyword evidence="4" id="KW-0276">Fatty acid metabolism</keyword>
<organism evidence="11 12">
    <name type="scientific">Microthyrium microscopicum</name>
    <dbReference type="NCBI Taxonomy" id="703497"/>
    <lineage>
        <taxon>Eukaryota</taxon>
        <taxon>Fungi</taxon>
        <taxon>Dikarya</taxon>
        <taxon>Ascomycota</taxon>
        <taxon>Pezizomycotina</taxon>
        <taxon>Dothideomycetes</taxon>
        <taxon>Dothideomycetes incertae sedis</taxon>
        <taxon>Microthyriales</taxon>
        <taxon>Microthyriaceae</taxon>
        <taxon>Microthyrium</taxon>
    </lineage>
</organism>
<dbReference type="PRINTS" id="PR00080">
    <property type="entry name" value="SDRFAMILY"/>
</dbReference>
<reference evidence="11" key="1">
    <citation type="journal article" date="2020" name="Stud. Mycol.">
        <title>101 Dothideomycetes genomes: a test case for predicting lifestyles and emergence of pathogens.</title>
        <authorList>
            <person name="Haridas S."/>
            <person name="Albert R."/>
            <person name="Binder M."/>
            <person name="Bloem J."/>
            <person name="Labutti K."/>
            <person name="Salamov A."/>
            <person name="Andreopoulos B."/>
            <person name="Baker S."/>
            <person name="Barry K."/>
            <person name="Bills G."/>
            <person name="Bluhm B."/>
            <person name="Cannon C."/>
            <person name="Castanera R."/>
            <person name="Culley D."/>
            <person name="Daum C."/>
            <person name="Ezra D."/>
            <person name="Gonzalez J."/>
            <person name="Henrissat B."/>
            <person name="Kuo A."/>
            <person name="Liang C."/>
            <person name="Lipzen A."/>
            <person name="Lutzoni F."/>
            <person name="Magnuson J."/>
            <person name="Mondo S."/>
            <person name="Nolan M."/>
            <person name="Ohm R."/>
            <person name="Pangilinan J."/>
            <person name="Park H.-J."/>
            <person name="Ramirez L."/>
            <person name="Alfaro M."/>
            <person name="Sun H."/>
            <person name="Tritt A."/>
            <person name="Yoshinaga Y."/>
            <person name="Zwiers L.-H."/>
            <person name="Turgeon B."/>
            <person name="Goodwin S."/>
            <person name="Spatafora J."/>
            <person name="Crous P."/>
            <person name="Grigoriev I."/>
        </authorList>
    </citation>
    <scope>NUCLEOTIDE SEQUENCE</scope>
    <source>
        <strain evidence="11">CBS 115976</strain>
    </source>
</reference>
<dbReference type="Proteomes" id="UP000799302">
    <property type="component" value="Unassembled WGS sequence"/>
</dbReference>
<dbReference type="PRINTS" id="PR00081">
    <property type="entry name" value="GDHRDH"/>
</dbReference>
<feature type="domain" description="Ketoreductase" evidence="10">
    <location>
        <begin position="313"/>
        <end position="505"/>
    </location>
</feature>
<proteinExistence type="inferred from homology"/>
<dbReference type="PANTHER" id="PTHR45024">
    <property type="entry name" value="DEHYDROGENASES, SHORT CHAIN"/>
    <property type="match status" value="1"/>
</dbReference>